<evidence type="ECO:0008006" key="4">
    <source>
        <dbReference type="Google" id="ProtNLM"/>
    </source>
</evidence>
<feature type="chain" id="PRO_5017177649" description="Tetratricopeptide repeat protein" evidence="1">
    <location>
        <begin position="20"/>
        <end position="218"/>
    </location>
</feature>
<protein>
    <recommendedName>
        <fullName evidence="4">Tetratricopeptide repeat protein</fullName>
    </recommendedName>
</protein>
<feature type="signal peptide" evidence="1">
    <location>
        <begin position="1"/>
        <end position="19"/>
    </location>
</feature>
<dbReference type="RefSeq" id="WP_120369436.1">
    <property type="nucleotide sequence ID" value="NZ_RAXU01000004.1"/>
</dbReference>
<reference evidence="2 3" key="1">
    <citation type="submission" date="2018-09" db="EMBL/GenBank/DDBJ databases">
        <title>The draft genome of Acinetobacter spp. strains.</title>
        <authorList>
            <person name="Qin J."/>
            <person name="Feng Y."/>
            <person name="Zong Z."/>
        </authorList>
    </citation>
    <scope>NUCLEOTIDE SEQUENCE [LARGE SCALE GENOMIC DNA]</scope>
    <source>
        <strain evidence="2 3">WCHAc060096</strain>
    </source>
</reference>
<evidence type="ECO:0000313" key="3">
    <source>
        <dbReference type="Proteomes" id="UP000269001"/>
    </source>
</evidence>
<dbReference type="Proteomes" id="UP000269001">
    <property type="component" value="Unassembled WGS sequence"/>
</dbReference>
<evidence type="ECO:0000256" key="1">
    <source>
        <dbReference type="SAM" id="SignalP"/>
    </source>
</evidence>
<evidence type="ECO:0000313" key="2">
    <source>
        <dbReference type="EMBL" id="RKG35149.1"/>
    </source>
</evidence>
<gene>
    <name evidence="2" type="ORF">D7V21_05030</name>
</gene>
<dbReference type="EMBL" id="RAXU01000004">
    <property type="protein sequence ID" value="RKG35149.1"/>
    <property type="molecule type" value="Genomic_DNA"/>
</dbReference>
<name>A0A3A8ELZ0_9GAMM</name>
<dbReference type="AlphaFoldDB" id="A0A3A8ELZ0"/>
<sequence length="218" mass="24906">MIKQFSFIIVLFFSSISIACSNSNQAVDSSSQNARIQKGKIDSKDLEIIEKYNEILKKIATNNLSTVQTELRNFLPQALKIANKKERNLVLMNIYTQTKMYPEALELNSSLIKDNPNNLNAYKFQCLLLKTLNEPSNKIKTCYVILSTKLKTNLDALKSSDPIYKYAEWTYFSAMLHAGNSEYQDKLKSIVSSQKDTDSKLQFESMYDAEISNQILPK</sequence>
<keyword evidence="1" id="KW-0732">Signal</keyword>
<dbReference type="PROSITE" id="PS51257">
    <property type="entry name" value="PROKAR_LIPOPROTEIN"/>
    <property type="match status" value="1"/>
</dbReference>
<comment type="caution">
    <text evidence="2">The sequence shown here is derived from an EMBL/GenBank/DDBJ whole genome shotgun (WGS) entry which is preliminary data.</text>
</comment>
<organism evidence="2 3">
    <name type="scientific">Acinetobacter guerrae</name>
    <dbReference type="NCBI Taxonomy" id="1843371"/>
    <lineage>
        <taxon>Bacteria</taxon>
        <taxon>Pseudomonadati</taxon>
        <taxon>Pseudomonadota</taxon>
        <taxon>Gammaproteobacteria</taxon>
        <taxon>Moraxellales</taxon>
        <taxon>Moraxellaceae</taxon>
        <taxon>Acinetobacter</taxon>
    </lineage>
</organism>
<accession>A0A3A8ELZ0</accession>
<proteinExistence type="predicted"/>
<keyword evidence="3" id="KW-1185">Reference proteome</keyword>